<organism evidence="2 3">
    <name type="scientific">Nocardiopsis kunsanensis</name>
    <dbReference type="NCBI Taxonomy" id="141693"/>
    <lineage>
        <taxon>Bacteria</taxon>
        <taxon>Bacillati</taxon>
        <taxon>Actinomycetota</taxon>
        <taxon>Actinomycetes</taxon>
        <taxon>Streptosporangiales</taxon>
        <taxon>Nocardiopsidaceae</taxon>
        <taxon>Nocardiopsis</taxon>
    </lineage>
</organism>
<dbReference type="InterPro" id="IPR001447">
    <property type="entry name" value="Arylamine_N-AcTrfase"/>
</dbReference>
<dbReference type="PANTHER" id="PTHR11786:SF0">
    <property type="entry name" value="ARYLAMINE N-ACETYLTRANSFERASE 4-RELATED"/>
    <property type="match status" value="1"/>
</dbReference>
<dbReference type="Gene3D" id="3.30.2140.10">
    <property type="entry name" value="Arylamine N-acetyltransferase"/>
    <property type="match status" value="1"/>
</dbReference>
<dbReference type="Gene3D" id="2.40.128.150">
    <property type="entry name" value="Cysteine proteinases"/>
    <property type="match status" value="1"/>
</dbReference>
<dbReference type="PANTHER" id="PTHR11786">
    <property type="entry name" value="N-HYDROXYARYLAMINE O-ACETYLTRANSFERASE"/>
    <property type="match status" value="1"/>
</dbReference>
<comment type="similarity">
    <text evidence="1">Belongs to the arylamine N-acetyltransferase family.</text>
</comment>
<dbReference type="AlphaFoldDB" id="A0A918XIG4"/>
<evidence type="ECO:0000313" key="2">
    <source>
        <dbReference type="EMBL" id="GHD33875.1"/>
    </source>
</evidence>
<proteinExistence type="inferred from homology"/>
<evidence type="ECO:0000313" key="3">
    <source>
        <dbReference type="Proteomes" id="UP000654947"/>
    </source>
</evidence>
<protein>
    <submittedName>
        <fullName evidence="2">Arylamine N-acetyltransferase</fullName>
    </submittedName>
</protein>
<sequence>MRYEDPWNTEALDLRSYHERLGTQAHVPDRATLDRLTEAHIRAFTFDNIDVLLGDGPHVDLASVSGKFLERGRGGYCFEHGVLFAAALERLGYDVRRRLGRVGDPTESARAHMAVEIVLDGRRWLADPGFDAGLLRPIELRDGAQDTYGGATHRVRRVVEETAVSWELQRWTRGAWERQHTTDELPVRPVDVDMANHYVSAHGDSPFRTMLTVSGHLVEGSHVTLTQGTVTVRRPGARTTKRELGEGELGEWLDRLGVPLTGAEREELHAAVADLHVGAPS</sequence>
<dbReference type="RefSeq" id="WP_017576527.1">
    <property type="nucleotide sequence ID" value="NZ_BMXL01000028.1"/>
</dbReference>
<gene>
    <name evidence="2" type="primary">nat</name>
    <name evidence="2" type="ORF">GCM10007147_39050</name>
</gene>
<reference evidence="2 3" key="1">
    <citation type="journal article" date="2014" name="Int. J. Syst. Evol. Microbiol.">
        <title>Complete genome sequence of Corynebacterium casei LMG S-19264T (=DSM 44701T), isolated from a smear-ripened cheese.</title>
        <authorList>
            <consortium name="US DOE Joint Genome Institute (JGI-PGF)"/>
            <person name="Walter F."/>
            <person name="Albersmeier A."/>
            <person name="Kalinowski J."/>
            <person name="Ruckert C."/>
        </authorList>
    </citation>
    <scope>NUCLEOTIDE SEQUENCE [LARGE SCALE GENOMIC DNA]</scope>
    <source>
        <strain evidence="2 3">KCTC 19473</strain>
    </source>
</reference>
<dbReference type="SUPFAM" id="SSF54001">
    <property type="entry name" value="Cysteine proteinases"/>
    <property type="match status" value="1"/>
</dbReference>
<accession>A0A918XIG4</accession>
<dbReference type="EMBL" id="BMXL01000028">
    <property type="protein sequence ID" value="GHD33875.1"/>
    <property type="molecule type" value="Genomic_DNA"/>
</dbReference>
<keyword evidence="3" id="KW-1185">Reference proteome</keyword>
<dbReference type="Proteomes" id="UP000654947">
    <property type="component" value="Unassembled WGS sequence"/>
</dbReference>
<dbReference type="InterPro" id="IPR038765">
    <property type="entry name" value="Papain-like_cys_pep_sf"/>
</dbReference>
<comment type="caution">
    <text evidence="2">The sequence shown here is derived from an EMBL/GenBank/DDBJ whole genome shotgun (WGS) entry which is preliminary data.</text>
</comment>
<name>A0A918XIG4_9ACTN</name>
<dbReference type="GO" id="GO:0016407">
    <property type="term" value="F:acetyltransferase activity"/>
    <property type="evidence" value="ECO:0007669"/>
    <property type="project" value="InterPro"/>
</dbReference>
<evidence type="ECO:0000256" key="1">
    <source>
        <dbReference type="ARBA" id="ARBA00006547"/>
    </source>
</evidence>
<dbReference type="Pfam" id="PF00797">
    <property type="entry name" value="Acetyltransf_2"/>
    <property type="match status" value="1"/>
</dbReference>